<keyword evidence="4" id="KW-1185">Reference proteome</keyword>
<evidence type="ECO:0000256" key="1">
    <source>
        <dbReference type="SAM" id="MobiDB-lite"/>
    </source>
</evidence>
<dbReference type="EMBL" id="CP059399">
    <property type="protein sequence ID" value="QLY29186.1"/>
    <property type="molecule type" value="Genomic_DNA"/>
</dbReference>
<name>A0A7D6Z071_9NOCA</name>
<gene>
    <name evidence="3" type="ORF">H0264_28420</name>
</gene>
<evidence type="ECO:0000256" key="2">
    <source>
        <dbReference type="SAM" id="SignalP"/>
    </source>
</evidence>
<feature type="compositionally biased region" description="Basic and acidic residues" evidence="1">
    <location>
        <begin position="37"/>
        <end position="51"/>
    </location>
</feature>
<dbReference type="Proteomes" id="UP000515512">
    <property type="component" value="Chromosome"/>
</dbReference>
<feature type="signal peptide" evidence="2">
    <location>
        <begin position="1"/>
        <end position="27"/>
    </location>
</feature>
<evidence type="ECO:0000313" key="4">
    <source>
        <dbReference type="Proteomes" id="UP000515512"/>
    </source>
</evidence>
<accession>A0A7D6Z071</accession>
<dbReference type="AlphaFoldDB" id="A0A7D6Z071"/>
<sequence>MRAPFARILFAATMTAGLALGASPAQADPGGNAPPHHPAESDVGRPGDRNKWTRVPRPDGNGWTVCPPRAQWCRR</sequence>
<keyword evidence="2" id="KW-0732">Signal</keyword>
<feature type="region of interest" description="Disordered" evidence="1">
    <location>
        <begin position="21"/>
        <end position="64"/>
    </location>
</feature>
<protein>
    <submittedName>
        <fullName evidence="3">Uncharacterized protein</fullName>
    </submittedName>
</protein>
<dbReference type="KEGG" id="nhu:H0264_28420"/>
<organism evidence="3 4">
    <name type="scientific">Nocardia huaxiensis</name>
    <dbReference type="NCBI Taxonomy" id="2755382"/>
    <lineage>
        <taxon>Bacteria</taxon>
        <taxon>Bacillati</taxon>
        <taxon>Actinomycetota</taxon>
        <taxon>Actinomycetes</taxon>
        <taxon>Mycobacteriales</taxon>
        <taxon>Nocardiaceae</taxon>
        <taxon>Nocardia</taxon>
    </lineage>
</organism>
<proteinExistence type="predicted"/>
<feature type="chain" id="PRO_5028279107" evidence="2">
    <location>
        <begin position="28"/>
        <end position="75"/>
    </location>
</feature>
<evidence type="ECO:0000313" key="3">
    <source>
        <dbReference type="EMBL" id="QLY29186.1"/>
    </source>
</evidence>
<reference evidence="3 4" key="1">
    <citation type="submission" date="2020-07" db="EMBL/GenBank/DDBJ databases">
        <authorList>
            <person name="Zhuang K."/>
            <person name="Ran Y."/>
        </authorList>
    </citation>
    <scope>NUCLEOTIDE SEQUENCE [LARGE SCALE GENOMIC DNA]</scope>
    <source>
        <strain evidence="3 4">WCH-YHL-001</strain>
    </source>
</reference>
<dbReference type="RefSeq" id="WP_181580391.1">
    <property type="nucleotide sequence ID" value="NZ_CP059399.1"/>
</dbReference>